<reference evidence="5" key="3">
    <citation type="submission" date="2018-08" db="UniProtKB">
        <authorList>
            <consortium name="EnsemblPlants"/>
        </authorList>
    </citation>
    <scope>IDENTIFICATION</scope>
    <source>
        <strain evidence="5">cv. Bd21</strain>
    </source>
</reference>
<feature type="domain" description="VTT" evidence="3">
    <location>
        <begin position="62"/>
        <end position="183"/>
    </location>
</feature>
<sequence length="269" mass="29701">MRLLIGGMLLVALGYVFYKWGLPILSEKVLLPIMRWEATSFGRPVLAIVLVVSLSVFPTVFLPSTPSMWLTGMIFGYGFGFLIIMVGTAIGMSIPYLIGSLFLHRFHGWLERRWPQQIALIKLAGQGGWFQQFRVVVLLRISPFPYALLNYAATITQMKFTPYICGSVVGMVPDAFVNIYSGRLILTLADLKYDRRRMTTVEIIYNVFSAIVAVGIGVGFTFYARRALDGIQSAEAARRHEPVAVPTTGSASVPRNRNGGSSSVPADVV</sequence>
<evidence type="ECO:0000256" key="2">
    <source>
        <dbReference type="SAM" id="Phobius"/>
    </source>
</evidence>
<dbReference type="Gramene" id="PNT74674">
    <property type="protein sequence ID" value="PNT74674"/>
    <property type="gene ID" value="BRADI_1g20310v3"/>
</dbReference>
<feature type="region of interest" description="Disordered" evidence="1">
    <location>
        <begin position="244"/>
        <end position="269"/>
    </location>
</feature>
<dbReference type="InterPro" id="IPR032816">
    <property type="entry name" value="VTT_dom"/>
</dbReference>
<organism evidence="4">
    <name type="scientific">Brachypodium distachyon</name>
    <name type="common">Purple false brome</name>
    <name type="synonym">Trachynia distachya</name>
    <dbReference type="NCBI Taxonomy" id="15368"/>
    <lineage>
        <taxon>Eukaryota</taxon>
        <taxon>Viridiplantae</taxon>
        <taxon>Streptophyta</taxon>
        <taxon>Embryophyta</taxon>
        <taxon>Tracheophyta</taxon>
        <taxon>Spermatophyta</taxon>
        <taxon>Magnoliopsida</taxon>
        <taxon>Liliopsida</taxon>
        <taxon>Poales</taxon>
        <taxon>Poaceae</taxon>
        <taxon>BOP clade</taxon>
        <taxon>Pooideae</taxon>
        <taxon>Stipodae</taxon>
        <taxon>Brachypodieae</taxon>
        <taxon>Brachypodium</taxon>
    </lineage>
</organism>
<keyword evidence="2" id="KW-1133">Transmembrane helix</keyword>
<reference evidence="4" key="2">
    <citation type="submission" date="2017-06" db="EMBL/GenBank/DDBJ databases">
        <title>WGS assembly of Brachypodium distachyon.</title>
        <authorList>
            <consortium name="The International Brachypodium Initiative"/>
            <person name="Lucas S."/>
            <person name="Harmon-Smith M."/>
            <person name="Lail K."/>
            <person name="Tice H."/>
            <person name="Grimwood J."/>
            <person name="Bruce D."/>
            <person name="Barry K."/>
            <person name="Shu S."/>
            <person name="Lindquist E."/>
            <person name="Wang M."/>
            <person name="Pitluck S."/>
            <person name="Vogel J.P."/>
            <person name="Garvin D.F."/>
            <person name="Mockler T.C."/>
            <person name="Schmutz J."/>
            <person name="Rokhsar D."/>
            <person name="Bevan M.W."/>
        </authorList>
    </citation>
    <scope>NUCLEOTIDE SEQUENCE</scope>
    <source>
        <strain evidence="4">Bd21</strain>
    </source>
</reference>
<name>A0A2K2DK68_BRADI</name>
<keyword evidence="2" id="KW-0472">Membrane</keyword>
<evidence type="ECO:0000313" key="4">
    <source>
        <dbReference type="EMBL" id="PNT74674.1"/>
    </source>
</evidence>
<proteinExistence type="predicted"/>
<dbReference type="PANTHER" id="PTHR46431">
    <property type="entry name" value="EXPRESSED PROTEIN"/>
    <property type="match status" value="1"/>
</dbReference>
<dbReference type="PANTHER" id="PTHR46431:SF2">
    <property type="entry name" value="OS07G0634000 PROTEIN"/>
    <property type="match status" value="1"/>
</dbReference>
<keyword evidence="2" id="KW-0812">Transmembrane</keyword>
<feature type="transmembrane region" description="Helical" evidence="2">
    <location>
        <begin position="45"/>
        <end position="62"/>
    </location>
</feature>
<dbReference type="EnsemblPlants" id="PNT74674">
    <property type="protein sequence ID" value="PNT74674"/>
    <property type="gene ID" value="BRADI_1g20310v3"/>
</dbReference>
<dbReference type="EMBL" id="CM000880">
    <property type="protein sequence ID" value="PNT74674.1"/>
    <property type="molecule type" value="Genomic_DNA"/>
</dbReference>
<evidence type="ECO:0000313" key="6">
    <source>
        <dbReference type="Proteomes" id="UP000008810"/>
    </source>
</evidence>
<dbReference type="OrthoDB" id="202840at2759"/>
<keyword evidence="6" id="KW-1185">Reference proteome</keyword>
<feature type="transmembrane region" description="Helical" evidence="2">
    <location>
        <begin position="203"/>
        <end position="224"/>
    </location>
</feature>
<evidence type="ECO:0000256" key="1">
    <source>
        <dbReference type="SAM" id="MobiDB-lite"/>
    </source>
</evidence>
<dbReference type="Pfam" id="PF09335">
    <property type="entry name" value="VTT_dom"/>
    <property type="match status" value="1"/>
</dbReference>
<feature type="transmembrane region" description="Helical" evidence="2">
    <location>
        <begin position="74"/>
        <end position="98"/>
    </location>
</feature>
<accession>A0A2K2DK68</accession>
<evidence type="ECO:0000259" key="3">
    <source>
        <dbReference type="Pfam" id="PF09335"/>
    </source>
</evidence>
<dbReference type="AlphaFoldDB" id="A0A2K2DK68"/>
<dbReference type="Proteomes" id="UP000008810">
    <property type="component" value="Chromosome 1"/>
</dbReference>
<gene>
    <name evidence="5" type="primary">LOC100823210</name>
    <name evidence="4" type="ORF">BRADI_1g20310v3</name>
</gene>
<dbReference type="ExpressionAtlas" id="A0A2K2DK68">
    <property type="expression patterns" value="baseline"/>
</dbReference>
<feature type="compositionally biased region" description="Polar residues" evidence="1">
    <location>
        <begin position="247"/>
        <end position="269"/>
    </location>
</feature>
<evidence type="ECO:0000313" key="5">
    <source>
        <dbReference type="EnsemblPlants" id="PNT74674"/>
    </source>
</evidence>
<reference evidence="4 5" key="1">
    <citation type="journal article" date="2010" name="Nature">
        <title>Genome sequencing and analysis of the model grass Brachypodium distachyon.</title>
        <authorList>
            <consortium name="International Brachypodium Initiative"/>
        </authorList>
    </citation>
    <scope>NUCLEOTIDE SEQUENCE [LARGE SCALE GENOMIC DNA]</scope>
    <source>
        <strain evidence="4 5">Bd21</strain>
    </source>
</reference>
<protein>
    <recommendedName>
        <fullName evidence="3">VTT domain-containing protein</fullName>
    </recommendedName>
</protein>